<keyword evidence="2" id="KW-0812">Transmembrane</keyword>
<dbReference type="GO" id="GO:0015562">
    <property type="term" value="F:efflux transmembrane transporter activity"/>
    <property type="evidence" value="ECO:0007669"/>
    <property type="project" value="InterPro"/>
</dbReference>
<evidence type="ECO:0000313" key="3">
    <source>
        <dbReference type="EMBL" id="RDE72275.1"/>
    </source>
</evidence>
<comment type="caution">
    <text evidence="3">The sequence shown here is derived from an EMBL/GenBank/DDBJ whole genome shotgun (WGS) entry which is preliminary data.</text>
</comment>
<evidence type="ECO:0000256" key="2">
    <source>
        <dbReference type="RuleBase" id="RU362097"/>
    </source>
</evidence>
<comment type="similarity">
    <text evidence="1 2">Belongs to the outer membrane factor (OMF) (TC 1.B.17) family.</text>
</comment>
<organism evidence="3 4">
    <name type="scientific">Aggregatibacter segnis</name>
    <dbReference type="NCBI Taxonomy" id="739"/>
    <lineage>
        <taxon>Bacteria</taxon>
        <taxon>Pseudomonadati</taxon>
        <taxon>Pseudomonadota</taxon>
        <taxon>Gammaproteobacteria</taxon>
        <taxon>Pasteurellales</taxon>
        <taxon>Pasteurellaceae</taxon>
        <taxon>Aggregatibacter</taxon>
    </lineage>
</organism>
<dbReference type="GO" id="GO:0016020">
    <property type="term" value="C:membrane"/>
    <property type="evidence" value="ECO:0007669"/>
    <property type="project" value="InterPro"/>
</dbReference>
<dbReference type="InterPro" id="IPR003423">
    <property type="entry name" value="OMP_efflux"/>
</dbReference>
<dbReference type="AlphaFoldDB" id="A0A8B2U9S9"/>
<dbReference type="NCBIfam" id="TIGR01845">
    <property type="entry name" value="outer_NodT"/>
    <property type="match status" value="1"/>
</dbReference>
<dbReference type="Gene3D" id="2.20.200.10">
    <property type="entry name" value="Outer membrane efflux proteins (OEP)"/>
    <property type="match status" value="1"/>
</dbReference>
<keyword evidence="2" id="KW-0472">Membrane</keyword>
<accession>A0A8B2U9S9</accession>
<proteinExistence type="inferred from homology"/>
<reference evidence="3 4" key="1">
    <citation type="submission" date="2018-05" db="EMBL/GenBank/DDBJ databases">
        <title>Draft Genome Sequences for a Diverse set of 7 Haemophilus Species.</title>
        <authorList>
            <person name="Nichols M."/>
            <person name="Topaz N."/>
            <person name="Wang X."/>
            <person name="Wang X."/>
            <person name="Boxrud D."/>
        </authorList>
    </citation>
    <scope>NUCLEOTIDE SEQUENCE [LARGE SCALE GENOMIC DNA]</scope>
    <source>
        <strain evidence="3 4">C2001002503</strain>
    </source>
</reference>
<protein>
    <submittedName>
        <fullName evidence="3">TolC family protein</fullName>
    </submittedName>
</protein>
<gene>
    <name evidence="3" type="ORF">DPV83_01255</name>
</gene>
<dbReference type="PROSITE" id="PS51257">
    <property type="entry name" value="PROKAR_LIPOPROTEIN"/>
    <property type="match status" value="1"/>
</dbReference>
<evidence type="ECO:0000256" key="1">
    <source>
        <dbReference type="ARBA" id="ARBA00007613"/>
    </source>
</evidence>
<name>A0A8B2U9S9_9PAST</name>
<dbReference type="Proteomes" id="UP000253998">
    <property type="component" value="Unassembled WGS sequence"/>
</dbReference>
<dbReference type="PANTHER" id="PTHR30203">
    <property type="entry name" value="OUTER MEMBRANE CATION EFFLUX PROTEIN"/>
    <property type="match status" value="1"/>
</dbReference>
<dbReference type="RefSeq" id="WP_111294444.1">
    <property type="nucleotide sequence ID" value="NZ_QEPM01000001.1"/>
</dbReference>
<dbReference type="EMBL" id="QEPM01000001">
    <property type="protein sequence ID" value="RDE72275.1"/>
    <property type="molecule type" value="Genomic_DNA"/>
</dbReference>
<sequence>MKKITPKLSLIAIFIALTGCTTHVDLSSKVNIPAQFEQIQNAATIQSTTEITRWWQNWRDPQLTQLIEQGLKHNFDIEIAKARLLEAQAISQYTQADLGPQVGAQGTAGLMYTHVKNPLTHRSYDRSGNVQSAGISASWELDFFGKKRSDRDAAQAAVLGAQQQVYAAQMLVVGQIAESYANIAALTQQQALLQQTEKRLRQLKHYVEGRFRAGQTNANEVLQVESQISAVQAQQATLKAQIAANERAIAVLIGQPPQGFHLIPNAVDFLGVLPPVPRGVVPGDILERRPDLRAYKAQVQARAAKLASAKADLYPRFDIQFLGQTGRIDINTDIPDLKGWGNLLNLGIHLPIFTNGRIQANIDASDARLKAALLQYEKALLQALADVDNSYQAQAALNRQTQLLQTAYRQAQTQAINAEKLFKYGEKTLDNALMAQLTALDSQNRLIQSRLAGAKNLINLYKALGGGWQE</sequence>
<keyword evidence="2" id="KW-0449">Lipoprotein</keyword>
<evidence type="ECO:0000313" key="4">
    <source>
        <dbReference type="Proteomes" id="UP000253998"/>
    </source>
</evidence>
<dbReference type="Gene3D" id="1.20.1600.10">
    <property type="entry name" value="Outer membrane efflux proteins (OEP)"/>
    <property type="match status" value="1"/>
</dbReference>
<dbReference type="SUPFAM" id="SSF56954">
    <property type="entry name" value="Outer membrane efflux proteins (OEP)"/>
    <property type="match status" value="1"/>
</dbReference>
<dbReference type="Pfam" id="PF02321">
    <property type="entry name" value="OEP"/>
    <property type="match status" value="2"/>
</dbReference>
<dbReference type="InterPro" id="IPR010131">
    <property type="entry name" value="MdtP/NodT-like"/>
</dbReference>